<dbReference type="Proteomes" id="UP000630864">
    <property type="component" value="Unassembled WGS sequence"/>
</dbReference>
<dbReference type="EMBL" id="BMZW01000053">
    <property type="protein sequence ID" value="GFZ62861.1"/>
    <property type="molecule type" value="Genomic_DNA"/>
</dbReference>
<comment type="caution">
    <text evidence="1">The sequence shown here is derived from an EMBL/GenBank/DDBJ whole genome shotgun (WGS) entry which is preliminary data.</text>
</comment>
<reference evidence="1" key="1">
    <citation type="submission" date="2020-09" db="EMBL/GenBank/DDBJ databases">
        <title>Pseudomonas syringae pv. eriobotryae genome sequence causing loquat canker disease.</title>
        <authorList>
            <person name="Fukuda S."/>
            <person name="Tashiro H."/>
            <person name="Nagano Y."/>
        </authorList>
    </citation>
    <scope>NUCLEOTIDE SEQUENCE</scope>
    <source>
        <strain evidence="1">AM001</strain>
    </source>
</reference>
<gene>
    <name evidence="1" type="ORF">PSE10A_53720</name>
</gene>
<protein>
    <submittedName>
        <fullName evidence="1">Uncharacterized protein</fullName>
    </submittedName>
</protein>
<accession>A0A9P3AJH0</accession>
<organism evidence="1 2">
    <name type="scientific">Pseudomonas amygdali pv. eriobotryae</name>
    <dbReference type="NCBI Taxonomy" id="129137"/>
    <lineage>
        <taxon>Bacteria</taxon>
        <taxon>Pseudomonadati</taxon>
        <taxon>Pseudomonadota</taxon>
        <taxon>Gammaproteobacteria</taxon>
        <taxon>Pseudomonadales</taxon>
        <taxon>Pseudomonadaceae</taxon>
        <taxon>Pseudomonas</taxon>
        <taxon>Pseudomonas amygdali</taxon>
    </lineage>
</organism>
<evidence type="ECO:0000313" key="2">
    <source>
        <dbReference type="Proteomes" id="UP000630864"/>
    </source>
</evidence>
<dbReference type="AlphaFoldDB" id="A0A9P3AJH0"/>
<sequence length="73" mass="8339">MDSRTESAMTTSVAVLEKLQRDEIKELVQLVRMDEKYAALVADGFLPLDVQSSIYNFQRKSRIAELSQKYGLI</sequence>
<name>A0A9P3AJH0_PSEA0</name>
<proteinExistence type="predicted"/>
<evidence type="ECO:0000313" key="1">
    <source>
        <dbReference type="EMBL" id="GFZ62861.1"/>
    </source>
</evidence>